<protein>
    <submittedName>
        <fullName evidence="4">Uncharacterized protein</fullName>
    </submittedName>
</protein>
<dbReference type="Proteomes" id="UP000241890">
    <property type="component" value="Unassembled WGS sequence"/>
</dbReference>
<dbReference type="OrthoDB" id="441660at2759"/>
<evidence type="ECO:0000256" key="2">
    <source>
        <dbReference type="SAM" id="MobiDB-lite"/>
    </source>
</evidence>
<dbReference type="InterPro" id="IPR013320">
    <property type="entry name" value="ConA-like_dom_sf"/>
</dbReference>
<evidence type="ECO:0000313" key="4">
    <source>
        <dbReference type="EMBL" id="GBG29236.1"/>
    </source>
</evidence>
<keyword evidence="3" id="KW-0812">Transmembrane</keyword>
<evidence type="ECO:0000256" key="3">
    <source>
        <dbReference type="SAM" id="Phobius"/>
    </source>
</evidence>
<dbReference type="SUPFAM" id="SSF49899">
    <property type="entry name" value="Concanavalin A-like lectins/glucanases"/>
    <property type="match status" value="1"/>
</dbReference>
<dbReference type="CDD" id="cd01951">
    <property type="entry name" value="lectin_L-type"/>
    <property type="match status" value="1"/>
</dbReference>
<dbReference type="InterPro" id="IPR056573">
    <property type="entry name" value="Lectin_L-type_dom"/>
</dbReference>
<dbReference type="PROSITE" id="PS50194">
    <property type="entry name" value="FILAMIN_REPEAT"/>
    <property type="match status" value="1"/>
</dbReference>
<keyword evidence="3" id="KW-0472">Membrane</keyword>
<dbReference type="InterPro" id="IPR017868">
    <property type="entry name" value="Filamin/ABP280_repeat-like"/>
</dbReference>
<accession>A0A2R5GE94</accession>
<feature type="region of interest" description="Disordered" evidence="2">
    <location>
        <begin position="1256"/>
        <end position="1276"/>
    </location>
</feature>
<dbReference type="Gene3D" id="2.60.120.200">
    <property type="match status" value="1"/>
</dbReference>
<reference evidence="4 5" key="1">
    <citation type="submission" date="2017-12" db="EMBL/GenBank/DDBJ databases">
        <title>Sequencing, de novo assembly and annotation of complete genome of a new Thraustochytrid species, strain FCC1311.</title>
        <authorList>
            <person name="Sedici K."/>
            <person name="Godart F."/>
            <person name="Aiese Cigliano R."/>
            <person name="Sanseverino W."/>
            <person name="Barakat M."/>
            <person name="Ortet P."/>
            <person name="Marechal E."/>
            <person name="Cagnac O."/>
            <person name="Amato A."/>
        </authorList>
    </citation>
    <scope>NUCLEOTIDE SEQUENCE [LARGE SCALE GENOMIC DNA]</scope>
</reference>
<feature type="compositionally biased region" description="Acidic residues" evidence="2">
    <location>
        <begin position="47"/>
        <end position="56"/>
    </location>
</feature>
<keyword evidence="5" id="KW-1185">Reference proteome</keyword>
<organism evidence="4 5">
    <name type="scientific">Hondaea fermentalgiana</name>
    <dbReference type="NCBI Taxonomy" id="2315210"/>
    <lineage>
        <taxon>Eukaryota</taxon>
        <taxon>Sar</taxon>
        <taxon>Stramenopiles</taxon>
        <taxon>Bigyra</taxon>
        <taxon>Labyrinthulomycetes</taxon>
        <taxon>Thraustochytrida</taxon>
        <taxon>Thraustochytriidae</taxon>
        <taxon>Hondaea</taxon>
    </lineage>
</organism>
<dbReference type="EMBL" id="BEYU01000054">
    <property type="protein sequence ID" value="GBG29236.1"/>
    <property type="molecule type" value="Genomic_DNA"/>
</dbReference>
<feature type="region of interest" description="Disordered" evidence="2">
    <location>
        <begin position="1"/>
        <end position="57"/>
    </location>
</feature>
<proteinExistence type="predicted"/>
<comment type="caution">
    <text evidence="4">The sequence shown here is derived from an EMBL/GenBank/DDBJ whole genome shotgun (WGS) entry which is preliminary data.</text>
</comment>
<keyword evidence="3" id="KW-1133">Transmembrane helix</keyword>
<gene>
    <name evidence="4" type="ORF">FCC1311_054582</name>
</gene>
<dbReference type="InParanoid" id="A0A2R5GE94"/>
<sequence length="1867" mass="200573">MAQESSGEMDAAYNPFADSDEDEGRDEERTRRGEGSGRAQRVVAAQGDDDEDEEEGAMSSIEVLEVPLLAQEDGPESAEAPGKPWCSRRRVCLCAMTCGVFLLAVLGLAIFVGVKLFGVYKKCDASGSSNGDGGGGANDSCVKLESIELFGTGTNSKPHIDIPFNVKASIDLPSFSWVSLMVDHVEVEAFHNDSLLFRTNALTPVFTDANGSSRKRWLDFGKSAVRLAAYPMMHVDNADDQAALRVANVAWLMVNELGLTIDVHVRAQVGINLFLIPFRKHIDQRISFHVDAAKPSRNSRLSRSSSSSSSASSNLLIDLVSVDFHETANPRTDLSFNSTVSVTISDTLPELRANFTTANLGRLDVYASNESFVPIMANLVHNPDVGLVAEAKIAPFHASRTFALEASVLSSSQNMSLATMQTVASGYVVAHGGHSSFMYVKTNADHQAVDTSFLARVLDKMDPVRVELVPLSARALQDPIHTATRQSLVHEVRVENITSSQTEGRVDLKTFLTANVTGFIPEVVMDVASLGEHTIEISVPNGTIFDPRRGVSATVNFQRPGLLWDQLLAANYDANELKPVLVGSSRDDVTLISAILRNVSYALTNETPNQAARSLNRHAIKQPELRLKRSRDEASDSIDLYARSSTTEVAAGIHVLFSSLNDTLPFRVRWAPRCVGGDPVVISNARHKVRMELSVPSMELGPKTRNTVQVDFSALFASLKSTGPAGAGLDFGCATAGTPCDPDGAGIRAEIAPVQFALALPNIRFNIRELPGLRLLPVPGATLEVSTPDLSTFMSSGTRVSSTVAFETSTSEALRNVVQAEVLSKSFRGDSSYSLLSAAIGYVGAALLSPSNTSSGNQVNASAADSDNVYAEDVSLDVFSGPDHVKLSLDCTPSPRQAGQLRLDVPALELVLGDVGTLKTSAWVFANTGLVSDFQVDYQVDANTAPAVARLIGSLVNKLSSDVHLRSADEIIDVRLNLTAVSTRDRAPAEYSLEILGGRTSPGAARVLELNVPCVLPNLCPAVPKDLNGAPYTLIYDLLGSLALDARFFRRLQLRAPPIAFALNAGVHNRMIDFSVPAVDIKVDSSVSHLVSVPFTMTLRDVQLLRNALQTLLDSVVPISFRVFVPQERHEQSMLPALLRDADVMLKFEAASPDGRPVPTPKAKQWWFPLASTGAWRLVYTTSTTASFEVNMLLHNPSPVTAVLPDMDCKVAYLVGGADAATPREALFFGHGHVNAGDLILPGNESSRILSTLVAKQETSGHGDKPPASCSKASISDPATRHNCVISTLLEKMVGKTETHILVAAGFRNPEGSRIQVNFEAVFLEGETGKAIRPYVPPPRFAKDLPSGANSSAMDEFVGVFNTVNVDGWSTAWQSLVEQGIDLAVQVVLHNPFAFPIWVDAYALNLTFDDPTGEYLYYLPSNYAPQLNIPLVTDLSATGLDMVIPGNATMSLPETTVRLLERRVELACRLYNAAEKVQELCASVPGGIFKVGVGSFVWTQKLSIYNVTAVGSNACLYEPACMPALLPAPPPASAKWSLQGTASMTSPGVLLLTKGETDEVAAAWLQEKVMVGDGFDASFDFELKDTSTFGGGDGIAFVVQRDGGPQAMGERCSNSPCNGYTGIPGPSFAVVLYRSTTEHVELHVLVNGQSKPEVGFAASPLLPSAADGKRHNLRVFYSRADRKVYIYLDGVWQLTVNVWEPEQVDQGQCSAGGAKAQKSACVDLDAIAKDSGRAWMGFTASTGIVMSSVQRVQNVAIRNILASLESSVIVEQGLVIGEAKRTVKMTVDLRDSCGAPIRRALSKTPEVLIEDPHGGRFTPIDVQADPQGLIHVKLVPQMQGTFHVLARYGGDTSAPYRSLGSFLIASE</sequence>
<feature type="repeat" description="Filamin" evidence="1">
    <location>
        <begin position="1773"/>
        <end position="1863"/>
    </location>
</feature>
<feature type="transmembrane region" description="Helical" evidence="3">
    <location>
        <begin position="91"/>
        <end position="114"/>
    </location>
</feature>
<feature type="compositionally biased region" description="Basic and acidic residues" evidence="2">
    <location>
        <begin position="26"/>
        <end position="35"/>
    </location>
</feature>
<name>A0A2R5GE94_9STRA</name>
<evidence type="ECO:0000256" key="1">
    <source>
        <dbReference type="PROSITE-ProRule" id="PRU00087"/>
    </source>
</evidence>
<evidence type="ECO:0000313" key="5">
    <source>
        <dbReference type="Proteomes" id="UP000241890"/>
    </source>
</evidence>